<dbReference type="Proteomes" id="UP000234166">
    <property type="component" value="Unassembled WGS sequence"/>
</dbReference>
<organism evidence="2 3">
    <name type="scientific">Xanthomonas campestris pv. phaseoli</name>
    <dbReference type="NCBI Taxonomy" id="317013"/>
    <lineage>
        <taxon>Bacteria</taxon>
        <taxon>Pseudomonadati</taxon>
        <taxon>Pseudomonadota</taxon>
        <taxon>Gammaproteobacteria</taxon>
        <taxon>Lysobacterales</taxon>
        <taxon>Lysobacteraceae</taxon>
        <taxon>Xanthomonas</taxon>
    </lineage>
</organism>
<reference evidence="3 4" key="1">
    <citation type="submission" date="2017-10" db="EMBL/GenBank/DDBJ databases">
        <authorList>
            <person name="Regsiter A."/>
            <person name="William W."/>
        </authorList>
    </citation>
    <scope>NUCLEOTIDE SEQUENCE [LARGE SCALE GENOMIC DNA]</scope>
    <source>
        <strain evidence="1 4">CFBP6984</strain>
        <strain evidence="2 3">CFBP7430</strain>
    </source>
</reference>
<dbReference type="EMBL" id="OCYS01000113">
    <property type="protein sequence ID" value="SON91481.1"/>
    <property type="molecule type" value="Genomic_DNA"/>
</dbReference>
<evidence type="ECO:0000313" key="3">
    <source>
        <dbReference type="Proteomes" id="UP000234166"/>
    </source>
</evidence>
<gene>
    <name evidence="1" type="ORF">XAP6984_610010</name>
    <name evidence="2" type="ORF">XAP7430_570010</name>
</gene>
<evidence type="ECO:0000313" key="1">
    <source>
        <dbReference type="EMBL" id="SON85162.1"/>
    </source>
</evidence>
<proteinExistence type="predicted"/>
<dbReference type="AlphaFoldDB" id="A0AB38E3Y6"/>
<dbReference type="EMBL" id="OCYT01000119">
    <property type="protein sequence ID" value="SON85162.1"/>
    <property type="molecule type" value="Genomic_DNA"/>
</dbReference>
<name>A0AB38E3Y6_XANCH</name>
<dbReference type="Proteomes" id="UP000234181">
    <property type="component" value="Unassembled WGS sequence"/>
</dbReference>
<sequence>MGGGITEQMQATAGNQPELRIAASADAEYAVMASVLAAAKNAQVQRIAFVQ</sequence>
<evidence type="ECO:0000313" key="4">
    <source>
        <dbReference type="Proteomes" id="UP000234181"/>
    </source>
</evidence>
<evidence type="ECO:0000313" key="2">
    <source>
        <dbReference type="EMBL" id="SON91481.1"/>
    </source>
</evidence>
<keyword evidence="4" id="KW-1185">Reference proteome</keyword>
<protein>
    <submittedName>
        <fullName evidence="2">Biopolymer transport protein exbD2</fullName>
    </submittedName>
</protein>
<comment type="caution">
    <text evidence="2">The sequence shown here is derived from an EMBL/GenBank/DDBJ whole genome shotgun (WGS) entry which is preliminary data.</text>
</comment>
<accession>A0AB38E3Y6</accession>